<sequence>MDGLQGKIILVAGAATGLGADSAGRLAREGAKVVVGDLDLAGAERTAAAIREAGGDAVAAGFDISDDASVAELVALTVRTHGGLDAVHVNAGDMGAVQKDSNVVDIDLAIWDRTVAVNLRGHMLVSRHAIPRLLERGGGAIVYTSSIASFTGEPQRPAYAVTKAGINALARHVASRWGTEGIRANAITPGLILTREIRDGAPPDMLSAMLARTRSTRHGEARDISSMVAYLLSDEGSWINGQVVNVDGGTVLR</sequence>
<protein>
    <submittedName>
        <fullName evidence="3">Oxidoreductase</fullName>
    </submittedName>
</protein>
<dbReference type="PANTHER" id="PTHR24321">
    <property type="entry name" value="DEHYDROGENASES, SHORT CHAIN"/>
    <property type="match status" value="1"/>
</dbReference>
<dbReference type="InterPro" id="IPR020904">
    <property type="entry name" value="Sc_DH/Rdtase_CS"/>
</dbReference>
<evidence type="ECO:0000313" key="3">
    <source>
        <dbReference type="EMBL" id="OHV42125.1"/>
    </source>
</evidence>
<dbReference type="OrthoDB" id="7064009at2"/>
<evidence type="ECO:0000256" key="1">
    <source>
        <dbReference type="ARBA" id="ARBA00006484"/>
    </source>
</evidence>
<dbReference type="GO" id="GO:0016491">
    <property type="term" value="F:oxidoreductase activity"/>
    <property type="evidence" value="ECO:0007669"/>
    <property type="project" value="UniProtKB-KW"/>
</dbReference>
<keyword evidence="2" id="KW-0560">Oxidoreductase</keyword>
<dbReference type="RefSeq" id="WP_071060146.1">
    <property type="nucleotide sequence ID" value="NZ_MAXA01000047.1"/>
</dbReference>
<comment type="caution">
    <text evidence="3">The sequence shown here is derived from an EMBL/GenBank/DDBJ whole genome shotgun (WGS) entry which is preliminary data.</text>
</comment>
<dbReference type="Pfam" id="PF13561">
    <property type="entry name" value="adh_short_C2"/>
    <property type="match status" value="1"/>
</dbReference>
<evidence type="ECO:0000256" key="2">
    <source>
        <dbReference type="ARBA" id="ARBA00023002"/>
    </source>
</evidence>
<name>A0A1S1R9F4_9ACTN</name>
<evidence type="ECO:0000313" key="4">
    <source>
        <dbReference type="Proteomes" id="UP000179769"/>
    </source>
</evidence>
<dbReference type="PROSITE" id="PS00061">
    <property type="entry name" value="ADH_SHORT"/>
    <property type="match status" value="1"/>
</dbReference>
<dbReference type="Proteomes" id="UP000179769">
    <property type="component" value="Unassembled WGS sequence"/>
</dbReference>
<keyword evidence="4" id="KW-1185">Reference proteome</keyword>
<dbReference type="EMBL" id="MAXA01000047">
    <property type="protein sequence ID" value="OHV42125.1"/>
    <property type="molecule type" value="Genomic_DNA"/>
</dbReference>
<dbReference type="AlphaFoldDB" id="A0A1S1R9F4"/>
<proteinExistence type="inferred from homology"/>
<dbReference type="InterPro" id="IPR036291">
    <property type="entry name" value="NAD(P)-bd_dom_sf"/>
</dbReference>
<dbReference type="FunFam" id="3.40.50.720:FF:000084">
    <property type="entry name" value="Short-chain dehydrogenase reductase"/>
    <property type="match status" value="1"/>
</dbReference>
<gene>
    <name evidence="3" type="ORF">BBK14_10860</name>
</gene>
<comment type="similarity">
    <text evidence="1">Belongs to the short-chain dehydrogenases/reductases (SDR) family.</text>
</comment>
<dbReference type="PRINTS" id="PR00081">
    <property type="entry name" value="GDHRDH"/>
</dbReference>
<dbReference type="PANTHER" id="PTHR24321:SF14">
    <property type="entry name" value="SHORT-CHAIN TYPE DEHYDROGENASE_REDUCTASE BLR2146-RELATED"/>
    <property type="match status" value="1"/>
</dbReference>
<accession>A0A1S1R9F4</accession>
<organism evidence="3 4">
    <name type="scientific">Parafrankia soli</name>
    <dbReference type="NCBI Taxonomy" id="2599596"/>
    <lineage>
        <taxon>Bacteria</taxon>
        <taxon>Bacillati</taxon>
        <taxon>Actinomycetota</taxon>
        <taxon>Actinomycetes</taxon>
        <taxon>Frankiales</taxon>
        <taxon>Frankiaceae</taxon>
        <taxon>Parafrankia</taxon>
    </lineage>
</organism>
<dbReference type="Gene3D" id="3.40.50.720">
    <property type="entry name" value="NAD(P)-binding Rossmann-like Domain"/>
    <property type="match status" value="1"/>
</dbReference>
<reference evidence="4" key="1">
    <citation type="submission" date="2016-07" db="EMBL/GenBank/DDBJ databases">
        <title>Frankia sp. NRRL B-16219 Genome sequencing.</title>
        <authorList>
            <person name="Ghodhbane-Gtari F."/>
            <person name="Swanson E."/>
            <person name="Gueddou A."/>
            <person name="Louati M."/>
            <person name="Nouioui I."/>
            <person name="Hezbri K."/>
            <person name="Abebe-Akele F."/>
            <person name="Simpson S."/>
            <person name="Morris K."/>
            <person name="Thomas K."/>
            <person name="Gtari M."/>
            <person name="Tisa L.S."/>
        </authorList>
    </citation>
    <scope>NUCLEOTIDE SEQUENCE [LARGE SCALE GENOMIC DNA]</scope>
    <source>
        <strain evidence="4">NRRL B-16219</strain>
    </source>
</reference>
<dbReference type="SUPFAM" id="SSF51735">
    <property type="entry name" value="NAD(P)-binding Rossmann-fold domains"/>
    <property type="match status" value="1"/>
</dbReference>
<dbReference type="InterPro" id="IPR002347">
    <property type="entry name" value="SDR_fam"/>
</dbReference>